<reference evidence="1" key="1">
    <citation type="submission" date="2021-10" db="EMBL/GenBank/DDBJ databases">
        <title>Loktanella gaetbuli sp. nov., isolated from a tidal flat.</title>
        <authorList>
            <person name="Park S."/>
            <person name="Yoon J.-H."/>
        </authorList>
    </citation>
    <scope>NUCLEOTIDE SEQUENCE</scope>
    <source>
        <strain evidence="1">TSTF-M6</strain>
    </source>
</reference>
<proteinExistence type="predicted"/>
<organism evidence="1 2">
    <name type="scientific">Loktanella gaetbuli</name>
    <dbReference type="NCBI Taxonomy" id="2881335"/>
    <lineage>
        <taxon>Bacteria</taxon>
        <taxon>Pseudomonadati</taxon>
        <taxon>Pseudomonadota</taxon>
        <taxon>Alphaproteobacteria</taxon>
        <taxon>Rhodobacterales</taxon>
        <taxon>Roseobacteraceae</taxon>
        <taxon>Loktanella</taxon>
    </lineage>
</organism>
<dbReference type="RefSeq" id="WP_226747151.1">
    <property type="nucleotide sequence ID" value="NZ_JAJATZ010000001.1"/>
</dbReference>
<accession>A0ABS8BR09</accession>
<name>A0ABS8BR09_9RHOB</name>
<keyword evidence="2" id="KW-1185">Reference proteome</keyword>
<protein>
    <submittedName>
        <fullName evidence="1">Uncharacterized protein</fullName>
    </submittedName>
</protein>
<evidence type="ECO:0000313" key="1">
    <source>
        <dbReference type="EMBL" id="MCB5198170.1"/>
    </source>
</evidence>
<dbReference type="Proteomes" id="UP001138961">
    <property type="component" value="Unassembled WGS sequence"/>
</dbReference>
<evidence type="ECO:0000313" key="2">
    <source>
        <dbReference type="Proteomes" id="UP001138961"/>
    </source>
</evidence>
<dbReference type="EMBL" id="JAJATZ010000001">
    <property type="protein sequence ID" value="MCB5198170.1"/>
    <property type="molecule type" value="Genomic_DNA"/>
</dbReference>
<comment type="caution">
    <text evidence="1">The sequence shown here is derived from an EMBL/GenBank/DDBJ whole genome shotgun (WGS) entry which is preliminary data.</text>
</comment>
<gene>
    <name evidence="1" type="ORF">LGQ03_02850</name>
</gene>
<sequence>MNRLLFLPMAALTLAVGYVGFQLGQPVTETDIITRYAARYVSEAPAGAAMTDCLATPGVGDVRLTVICAHPGGDSFVYPAGPRGGLIRDTGGPDT</sequence>